<feature type="transmembrane region" description="Helical" evidence="8">
    <location>
        <begin position="122"/>
        <end position="147"/>
    </location>
</feature>
<dbReference type="Pfam" id="PF00122">
    <property type="entry name" value="E1-E2_ATPase"/>
    <property type="match status" value="1"/>
</dbReference>
<dbReference type="PROSITE" id="PS00154">
    <property type="entry name" value="ATPASE_E1_E2"/>
    <property type="match status" value="1"/>
</dbReference>
<evidence type="ECO:0000313" key="11">
    <source>
        <dbReference type="Proteomes" id="UP000594342"/>
    </source>
</evidence>
<dbReference type="NCBIfam" id="TIGR01494">
    <property type="entry name" value="ATPase_P-type"/>
    <property type="match status" value="2"/>
</dbReference>
<comment type="caution">
    <text evidence="10">The sequence shown here is derived from an EMBL/GenBank/DDBJ whole genome shotgun (WGS) entry which is preliminary data.</text>
</comment>
<dbReference type="SFLD" id="SFLDF00027">
    <property type="entry name" value="p-type_atpase"/>
    <property type="match status" value="1"/>
</dbReference>
<feature type="transmembrane region" description="Helical" evidence="8">
    <location>
        <begin position="1024"/>
        <end position="1047"/>
    </location>
</feature>
<protein>
    <submittedName>
        <fullName evidence="10">Calcium-transporting P-type ATPase, PMR1-type</fullName>
    </submittedName>
</protein>
<dbReference type="Proteomes" id="UP000594342">
    <property type="component" value="Unassembled WGS sequence"/>
</dbReference>
<dbReference type="SUPFAM" id="SSF81660">
    <property type="entry name" value="Metal cation-transporting ATPase, ATP-binding domain N"/>
    <property type="match status" value="1"/>
</dbReference>
<gene>
    <name evidence="10" type="ORF">YASMINEVIRUS_1489</name>
</gene>
<dbReference type="Pfam" id="PF13246">
    <property type="entry name" value="Cation_ATPase"/>
    <property type="match status" value="1"/>
</dbReference>
<dbReference type="InterPro" id="IPR006068">
    <property type="entry name" value="ATPase_P-typ_cation-transptr_C"/>
</dbReference>
<accession>A0A5K0UAD3</accession>
<keyword evidence="4" id="KW-0067">ATP-binding</keyword>
<feature type="transmembrane region" description="Helical" evidence="8">
    <location>
        <begin position="323"/>
        <end position="341"/>
    </location>
</feature>
<reference evidence="10 11" key="1">
    <citation type="submission" date="2018-10" db="EMBL/GenBank/DDBJ databases">
        <authorList>
            <consortium name="IHU Genomes"/>
        </authorList>
    </citation>
    <scope>NUCLEOTIDE SEQUENCE [LARGE SCALE GENOMIC DNA]</scope>
    <source>
        <strain evidence="10 11">A1</strain>
    </source>
</reference>
<evidence type="ECO:0000256" key="4">
    <source>
        <dbReference type="ARBA" id="ARBA00022840"/>
    </source>
</evidence>
<dbReference type="PANTHER" id="PTHR43294:SF20">
    <property type="entry name" value="P-TYPE ATPASE"/>
    <property type="match status" value="1"/>
</dbReference>
<feature type="transmembrane region" description="Helical" evidence="8">
    <location>
        <begin position="153"/>
        <end position="170"/>
    </location>
</feature>
<dbReference type="SUPFAM" id="SSF81665">
    <property type="entry name" value="Calcium ATPase, transmembrane domain M"/>
    <property type="match status" value="1"/>
</dbReference>
<dbReference type="SUPFAM" id="SSF81653">
    <property type="entry name" value="Calcium ATPase, transduction domain A"/>
    <property type="match status" value="1"/>
</dbReference>
<keyword evidence="3" id="KW-0547">Nucleotide-binding</keyword>
<dbReference type="Gene3D" id="2.70.150.10">
    <property type="entry name" value="Calcium-transporting ATPase, cytoplasmic transduction domain A"/>
    <property type="match status" value="1"/>
</dbReference>
<dbReference type="PRINTS" id="PR00121">
    <property type="entry name" value="NAKATPASE"/>
</dbReference>
<dbReference type="GO" id="GO:0036376">
    <property type="term" value="P:sodium ion export across plasma membrane"/>
    <property type="evidence" value="ECO:0007669"/>
    <property type="project" value="TreeGrafter"/>
</dbReference>
<dbReference type="InterPro" id="IPR023214">
    <property type="entry name" value="HAD_sf"/>
</dbReference>
<dbReference type="Gene3D" id="3.40.1110.10">
    <property type="entry name" value="Calcium-transporting ATPase, cytoplasmic domain N"/>
    <property type="match status" value="1"/>
</dbReference>
<evidence type="ECO:0000259" key="9">
    <source>
        <dbReference type="SMART" id="SM00831"/>
    </source>
</evidence>
<dbReference type="Gene3D" id="1.20.1110.10">
    <property type="entry name" value="Calcium-transporting ATPase, transmembrane domain"/>
    <property type="match status" value="1"/>
</dbReference>
<dbReference type="Pfam" id="PF00690">
    <property type="entry name" value="Cation_ATPase_N"/>
    <property type="match status" value="1"/>
</dbReference>
<keyword evidence="5" id="KW-1278">Translocase</keyword>
<proteinExistence type="predicted"/>
<feature type="transmembrane region" description="Helical" evidence="8">
    <location>
        <begin position="353"/>
        <end position="379"/>
    </location>
</feature>
<evidence type="ECO:0000256" key="8">
    <source>
        <dbReference type="SAM" id="Phobius"/>
    </source>
</evidence>
<dbReference type="PRINTS" id="PR00119">
    <property type="entry name" value="CATATPASE"/>
</dbReference>
<evidence type="ECO:0000256" key="6">
    <source>
        <dbReference type="ARBA" id="ARBA00022989"/>
    </source>
</evidence>
<name>A0A5K0UAD3_9VIRU</name>
<dbReference type="GO" id="GO:0005524">
    <property type="term" value="F:ATP binding"/>
    <property type="evidence" value="ECO:0007669"/>
    <property type="project" value="UniProtKB-KW"/>
</dbReference>
<dbReference type="GO" id="GO:0005391">
    <property type="term" value="F:P-type sodium:potassium-exchanging transporter activity"/>
    <property type="evidence" value="ECO:0007669"/>
    <property type="project" value="TreeGrafter"/>
</dbReference>
<evidence type="ECO:0000313" key="10">
    <source>
        <dbReference type="EMBL" id="VBB18957.1"/>
    </source>
</evidence>
<feature type="transmembrane region" description="Helical" evidence="8">
    <location>
        <begin position="866"/>
        <end position="884"/>
    </location>
</feature>
<keyword evidence="2 8" id="KW-0812">Transmembrane</keyword>
<dbReference type="SFLD" id="SFLDG00002">
    <property type="entry name" value="C1.7:_P-type_atpase_like"/>
    <property type="match status" value="1"/>
</dbReference>
<dbReference type="InterPro" id="IPR018303">
    <property type="entry name" value="ATPase_P-typ_P_site"/>
</dbReference>
<dbReference type="Gene3D" id="3.40.50.1000">
    <property type="entry name" value="HAD superfamily/HAD-like"/>
    <property type="match status" value="1"/>
</dbReference>
<dbReference type="InterPro" id="IPR036412">
    <property type="entry name" value="HAD-like_sf"/>
</dbReference>
<dbReference type="SUPFAM" id="SSF56784">
    <property type="entry name" value="HAD-like"/>
    <property type="match status" value="1"/>
</dbReference>
<evidence type="ECO:0000256" key="7">
    <source>
        <dbReference type="ARBA" id="ARBA00023136"/>
    </source>
</evidence>
<dbReference type="GO" id="GO:1990573">
    <property type="term" value="P:potassium ion import across plasma membrane"/>
    <property type="evidence" value="ECO:0007669"/>
    <property type="project" value="TreeGrafter"/>
</dbReference>
<evidence type="ECO:0000256" key="5">
    <source>
        <dbReference type="ARBA" id="ARBA00022967"/>
    </source>
</evidence>
<keyword evidence="7 8" id="KW-0472">Membrane</keyword>
<feature type="transmembrane region" description="Helical" evidence="8">
    <location>
        <begin position="992"/>
        <end position="1012"/>
    </location>
</feature>
<feature type="transmembrane region" description="Helical" evidence="8">
    <location>
        <begin position="917"/>
        <end position="935"/>
    </location>
</feature>
<dbReference type="InterPro" id="IPR008250">
    <property type="entry name" value="ATPase_P-typ_transduc_dom_A_sf"/>
</dbReference>
<dbReference type="InterPro" id="IPR001757">
    <property type="entry name" value="P_typ_ATPase"/>
</dbReference>
<keyword evidence="6 8" id="KW-1133">Transmembrane helix</keyword>
<comment type="subcellular location">
    <subcellularLocation>
        <location evidence="1">Membrane</location>
        <topology evidence="1">Multi-pass membrane protein</topology>
    </subcellularLocation>
</comment>
<dbReference type="InterPro" id="IPR044492">
    <property type="entry name" value="P_typ_ATPase_HD_dom"/>
</dbReference>
<dbReference type="InterPro" id="IPR050510">
    <property type="entry name" value="Cation_transp_ATPase_P-type"/>
</dbReference>
<dbReference type="InterPro" id="IPR023298">
    <property type="entry name" value="ATPase_P-typ_TM_dom_sf"/>
</dbReference>
<organism evidence="10 11">
    <name type="scientific">Yasminevirus sp. GU-2018</name>
    <dbReference type="NCBI Taxonomy" id="2420051"/>
    <lineage>
        <taxon>Viruses</taxon>
        <taxon>Varidnaviria</taxon>
        <taxon>Bamfordvirae</taxon>
        <taxon>Nucleocytoviricota</taxon>
        <taxon>Megaviricetes</taxon>
        <taxon>Imitervirales</taxon>
        <taxon>Mimiviridae</taxon>
        <taxon>Klosneuvirinae</taxon>
        <taxon>Yasminevirus</taxon>
        <taxon>Yasminevirus saudimassiliense</taxon>
    </lineage>
</organism>
<dbReference type="Pfam" id="PF00689">
    <property type="entry name" value="Cation_ATPase_C"/>
    <property type="match status" value="1"/>
</dbReference>
<dbReference type="InterPro" id="IPR004014">
    <property type="entry name" value="ATPase_P-typ_cation-transptr_N"/>
</dbReference>
<dbReference type="SMART" id="SM00831">
    <property type="entry name" value="Cation_ATPase_N"/>
    <property type="match status" value="1"/>
</dbReference>
<dbReference type="SFLD" id="SFLDS00003">
    <property type="entry name" value="Haloacid_Dehalogenase"/>
    <property type="match status" value="1"/>
</dbReference>
<sequence>MIMNENKTVAPIVPLVRQGSLRTLKVQKTFTDLFIGSIRTLSDDKLQHAQENVQRTPSGTLVVQSEQAEMKRNLTKVNKMNQQEALTDLASKETGLPSVERASLLKTYGPNELPKEPLPSIFWLYLCQFSDPIILVLLASSIAAAALGDIKSAVVLCSILLANSLIGAYYENKANQGIRALNNMARLMVKVVSGTVQGVLDVTLIDSVEIVPGDVIELGAGDEVPADCKVLKISAKGVSVSEACLTGESNLISKRCDPIENENPESLSTILYSGSRVGEGSCTAVVVNTGTRTVYAGIRASISDTEEEETPFSKKMDKLGKQLAGASIVACAIVFIIGVTTGRGADPNSKQNIWLQMTMIAVSLIAAAVPEGLPIVLTITLAKAMRKMADEHKVLMRKISGPEALGSVTTICSDKTGTITRGNMDVECIVTPSGVANLKGVSPQTMNIEFVNQTKESFRAVNEVLNILNHCSKGFAEWEPTIDSKTNRPSADPDQGKWNVNGNLTDAAIAKLMQCRYVKEHLSRTDKCLATNDFDSKRKCMSVLVRVSNNSDYKSDHNEEKSSVHDGNTYYSYLKGAPEIIAPRCGYGFSQGSTEEFVQQLTKDITSYTRRGMRVIGLARRQLISDQDTSVKALEESDQFEWCGYLVLRDPPREAVPASILKVRTAGVRVVMITGDCLETAEAISNEVNIRRRGHSFASVLDCRTVKDLFDEYIRLNKECEDKKDDQSGNAQRLRVVKKEIEEIARETDTYARARPEDKLVIVQALIRIGEIVAMTGDGVNDAPAVKQAHVGIAMGNGTDLLKNVADMVLMNNDFTSIVKAIEEGRRIYSNVGKFVYFLLSTNIAEVMLYLISACVGLRVPLAPIMILWVNLMTDSFPALALGFETIEPDLMTNPPVSPNEPLVTPNMWRRVATHSILQSGYFMAMYFLALYLFTGSWDGNNATFSVAESAYAQSQAQAMVIVVVVFTELTRSYTSKSYNKIVTKYFDNSMLNLSVFGAVGLTLLIVLVPALQHLFEFGKLSGTAWLCIILTSPILIIFDVFVKLIFNDRRTDKVGVINTHSQAQTRADDHLASQSAPPSASVITSQAFAQNHGPSHDDSDDDHINHNGQLELAVMV</sequence>
<dbReference type="GO" id="GO:0016887">
    <property type="term" value="F:ATP hydrolysis activity"/>
    <property type="evidence" value="ECO:0007669"/>
    <property type="project" value="InterPro"/>
</dbReference>
<dbReference type="InterPro" id="IPR023299">
    <property type="entry name" value="ATPase_P-typ_cyto_dom_N"/>
</dbReference>
<dbReference type="InterPro" id="IPR059000">
    <property type="entry name" value="ATPase_P-type_domA"/>
</dbReference>
<dbReference type="PANTHER" id="PTHR43294">
    <property type="entry name" value="SODIUM/POTASSIUM-TRANSPORTING ATPASE SUBUNIT ALPHA"/>
    <property type="match status" value="1"/>
</dbReference>
<feature type="domain" description="Cation-transporting P-type ATPase N-terminal" evidence="9">
    <location>
        <begin position="76"/>
        <end position="149"/>
    </location>
</feature>
<dbReference type="Pfam" id="PF08282">
    <property type="entry name" value="Hydrolase_3"/>
    <property type="match status" value="1"/>
</dbReference>
<feature type="transmembrane region" description="Helical" evidence="8">
    <location>
        <begin position="955"/>
        <end position="971"/>
    </location>
</feature>
<feature type="transmembrane region" description="Helical" evidence="8">
    <location>
        <begin position="835"/>
        <end position="860"/>
    </location>
</feature>
<dbReference type="GO" id="GO:0005886">
    <property type="term" value="C:plasma membrane"/>
    <property type="evidence" value="ECO:0007669"/>
    <property type="project" value="TreeGrafter"/>
</dbReference>
<evidence type="ECO:0000256" key="2">
    <source>
        <dbReference type="ARBA" id="ARBA00022692"/>
    </source>
</evidence>
<evidence type="ECO:0000256" key="3">
    <source>
        <dbReference type="ARBA" id="ARBA00022741"/>
    </source>
</evidence>
<dbReference type="GO" id="GO:1902600">
    <property type="term" value="P:proton transmembrane transport"/>
    <property type="evidence" value="ECO:0007669"/>
    <property type="project" value="TreeGrafter"/>
</dbReference>
<dbReference type="EMBL" id="UPSH01000001">
    <property type="protein sequence ID" value="VBB18957.1"/>
    <property type="molecule type" value="Genomic_DNA"/>
</dbReference>
<keyword evidence="11" id="KW-1185">Reference proteome</keyword>
<evidence type="ECO:0000256" key="1">
    <source>
        <dbReference type="ARBA" id="ARBA00004141"/>
    </source>
</evidence>